<proteinExistence type="predicted"/>
<name>B0C2U2_ACAM1</name>
<dbReference type="HOGENOM" id="CLU_3302966_0_0_3"/>
<dbReference type="Proteomes" id="UP000000268">
    <property type="component" value="Chromosome"/>
</dbReference>
<dbReference type="KEGG" id="amr:AM1_1119"/>
<evidence type="ECO:0000313" key="2">
    <source>
        <dbReference type="Proteomes" id="UP000000268"/>
    </source>
</evidence>
<organism evidence="1 2">
    <name type="scientific">Acaryochloris marina (strain MBIC 11017)</name>
    <dbReference type="NCBI Taxonomy" id="329726"/>
    <lineage>
        <taxon>Bacteria</taxon>
        <taxon>Bacillati</taxon>
        <taxon>Cyanobacteriota</taxon>
        <taxon>Cyanophyceae</taxon>
        <taxon>Acaryochloridales</taxon>
        <taxon>Acaryochloridaceae</taxon>
        <taxon>Acaryochloris</taxon>
    </lineage>
</organism>
<dbReference type="STRING" id="329726.AM1_1119"/>
<dbReference type="AlphaFoldDB" id="B0C2U2"/>
<reference evidence="1 2" key="1">
    <citation type="journal article" date="2008" name="Proc. Natl. Acad. Sci. U.S.A.">
        <title>Niche adaptation and genome expansion in the chlorophyll d-producing cyanobacterium Acaryochloris marina.</title>
        <authorList>
            <person name="Swingley W.D."/>
            <person name="Chen M."/>
            <person name="Cheung P.C."/>
            <person name="Conrad A.L."/>
            <person name="Dejesa L.C."/>
            <person name="Hao J."/>
            <person name="Honchak B.M."/>
            <person name="Karbach L.E."/>
            <person name="Kurdoglu A."/>
            <person name="Lahiri S."/>
            <person name="Mastrian S.D."/>
            <person name="Miyashita H."/>
            <person name="Page L."/>
            <person name="Ramakrishna P."/>
            <person name="Satoh S."/>
            <person name="Sattley W.M."/>
            <person name="Shimada Y."/>
            <person name="Taylor H.L."/>
            <person name="Tomo T."/>
            <person name="Tsuchiya T."/>
            <person name="Wang Z.T."/>
            <person name="Raymond J."/>
            <person name="Mimuro M."/>
            <person name="Blankenship R.E."/>
            <person name="Touchman J.W."/>
        </authorList>
    </citation>
    <scope>NUCLEOTIDE SEQUENCE [LARGE SCALE GENOMIC DNA]</scope>
    <source>
        <strain evidence="2">MBIC 11017</strain>
    </source>
</reference>
<evidence type="ECO:0000313" key="1">
    <source>
        <dbReference type="EMBL" id="ABW26158.1"/>
    </source>
</evidence>
<dbReference type="EMBL" id="CP000828">
    <property type="protein sequence ID" value="ABW26158.1"/>
    <property type="molecule type" value="Genomic_DNA"/>
</dbReference>
<keyword evidence="2" id="KW-1185">Reference proteome</keyword>
<sequence length="39" mass="4764">MHRESLYEDLLKLLSIIFMGYVNKVHVERARGQLLWYLQ</sequence>
<gene>
    <name evidence="1" type="ordered locus">AM1_1119</name>
</gene>
<accession>B0C2U2</accession>
<protein>
    <submittedName>
        <fullName evidence="1">Uncharacterized protein</fullName>
    </submittedName>
</protein>